<feature type="compositionally biased region" description="Basic residues" evidence="1">
    <location>
        <begin position="238"/>
        <end position="253"/>
    </location>
</feature>
<feature type="region of interest" description="Disordered" evidence="1">
    <location>
        <begin position="1053"/>
        <end position="1105"/>
    </location>
</feature>
<dbReference type="Proteomes" id="UP000607653">
    <property type="component" value="Unassembled WGS sequence"/>
</dbReference>
<evidence type="ECO:0000313" key="2">
    <source>
        <dbReference type="EMBL" id="DAD48146.1"/>
    </source>
</evidence>
<feature type="region of interest" description="Disordered" evidence="1">
    <location>
        <begin position="199"/>
        <end position="289"/>
    </location>
</feature>
<name>A0A822ZZ88_NELNU</name>
<organism evidence="2 3">
    <name type="scientific">Nelumbo nucifera</name>
    <name type="common">Sacred lotus</name>
    <dbReference type="NCBI Taxonomy" id="4432"/>
    <lineage>
        <taxon>Eukaryota</taxon>
        <taxon>Viridiplantae</taxon>
        <taxon>Streptophyta</taxon>
        <taxon>Embryophyta</taxon>
        <taxon>Tracheophyta</taxon>
        <taxon>Spermatophyta</taxon>
        <taxon>Magnoliopsida</taxon>
        <taxon>Proteales</taxon>
        <taxon>Nelumbonaceae</taxon>
        <taxon>Nelumbo</taxon>
    </lineage>
</organism>
<accession>A0A822ZZ88</accession>
<evidence type="ECO:0008006" key="4">
    <source>
        <dbReference type="Google" id="ProtNLM"/>
    </source>
</evidence>
<feature type="compositionally biased region" description="Basic and acidic residues" evidence="1">
    <location>
        <begin position="1136"/>
        <end position="1154"/>
    </location>
</feature>
<dbReference type="PANTHER" id="PTHR36892">
    <property type="entry name" value="OS01G0201800 PROTEIN"/>
    <property type="match status" value="1"/>
</dbReference>
<evidence type="ECO:0000313" key="3">
    <source>
        <dbReference type="Proteomes" id="UP000607653"/>
    </source>
</evidence>
<dbReference type="EMBL" id="DUZY01000008">
    <property type="protein sequence ID" value="DAD48146.1"/>
    <property type="molecule type" value="Genomic_DNA"/>
</dbReference>
<feature type="compositionally biased region" description="Basic and acidic residues" evidence="1">
    <location>
        <begin position="79"/>
        <end position="91"/>
    </location>
</feature>
<feature type="compositionally biased region" description="Polar residues" evidence="1">
    <location>
        <begin position="1053"/>
        <end position="1075"/>
    </location>
</feature>
<protein>
    <recommendedName>
        <fullName evidence="4">UBZ4-type domain-containing protein</fullName>
    </recommendedName>
</protein>
<sequence>MVFVRSSRMGLKLVIWCFREYTLKMRSVDVKICWPFGGDGKEKKTKEEMEKLLPPLMCPKYRWWEDELELVRSKQVDERKEKVLEETEKPVSGDGSGLVSEKADLGAGKAGSGTEEEKLAMICPVCRSFTASTVNAVNAHIDNCLAQVSSEEGKQTRTTAEAAAAVKSKTRTLKKRSIVEIFKAAEQIEKAEVDCNEEAEQVSEEDLDSTKAAKASDGVVKRKRKQKMSREEAVAVARKLKLKNKRKKKKKTKKSETAVFDPSNKGKKGKISKLKVPSQADISGRKKVSLHNKRLGKDISDTGVIPKKRQSSMKSSCTQKIVQDSELVPEHQQHEKPVFPIHSILKNRATAISSECSAGLGDIQGGNQINLRRGQQSDKHVRFSGKDDILGPIKKGCPSIDLPQVQSLGKVFPDVIDALPLHDQSMENNKKLSPAIEALEVDGSNENVAVSIRNGTEFLPAHENICLDDNHSCPISPTSPSQLKRDFQDKEKTPDEFVDLNQELQHDDNLYLLNQGNLTASQSLSHVGIPQLLHSTTNRGFNPIVEAQADGNIQGISDTGINLPDPCADSIPRSVAMYSLTNRKANFQFLPSCSATNTEKSARHPFLSQDTTQRLNHCASPYPSLGHLTARDLMSSICPSVEWKKQREAIFRDKCIGEGFIGLPLNSQGELIPLHSSGKAGFPLQKQNTIIGTSSISPKHHLLETKSVFDNSHLKEKGIAETGLTRDNLKLVAEKPYQKENSKVSFSSLLSISGFQYTGGADVHRHDSVRGNNPSAYQFDSDLNLVDIPSSGHKYTSTPHQTEGEKIQPKEIQDCGFPLTTQPTLRLMGKDVTVGVRSKEVQGSEDGKIWTDKEIVSEHRPAIVAPGNSSLKGHFQPELVILPVSEELKETIISSFEPRSCSPLQSIFQEKRVEPKSAHSYLDWQTYVKSQNSFPMINGNPDAQLQNFVHPCPSLELPNQKVRSLDPCISGTESLKMISQIPSPASTPFDGCQHNLLSSAQFNCKQCLECGTKPTLQFPFSNQESGEHLQPSCSQSSSVNLPHWLLNATEQKGSDLTSQPYPNTSAQPHPSTMSGTRFPANPPLNKNLIMSSHNPSNSHPCMKSSSSLASLVYPPLIPVPPGYKSASLWNTTSTNRTKDVRMKSIHPGDPDHEKKFKKRAASKTDNSTKAAKKPTLEMQEVPRSPKELKKNMEFTCHTQYNRESAESDVCGEKASSTGYCPVKIQDECGMSSDHNSSNPDVVTRSGPIKLSAGAKHILKPRQNMSQYNSRPTHSTIPFGAVNTTDNIPEFQETSAKVYRF</sequence>
<feature type="compositionally biased region" description="Polar residues" evidence="1">
    <location>
        <begin position="1088"/>
        <end position="1105"/>
    </location>
</feature>
<feature type="region of interest" description="Disordered" evidence="1">
    <location>
        <begin position="79"/>
        <end position="111"/>
    </location>
</feature>
<feature type="region of interest" description="Disordered" evidence="1">
    <location>
        <begin position="1123"/>
        <end position="1182"/>
    </location>
</feature>
<gene>
    <name evidence="2" type="ORF">HUJ06_018083</name>
</gene>
<evidence type="ECO:0000256" key="1">
    <source>
        <dbReference type="SAM" id="MobiDB-lite"/>
    </source>
</evidence>
<comment type="caution">
    <text evidence="2">The sequence shown here is derived from an EMBL/GenBank/DDBJ whole genome shotgun (WGS) entry which is preliminary data.</text>
</comment>
<dbReference type="PANTHER" id="PTHR36892:SF1">
    <property type="entry name" value="OS05G0518200 PROTEIN"/>
    <property type="match status" value="1"/>
</dbReference>
<reference evidence="2 3" key="1">
    <citation type="journal article" date="2020" name="Mol. Biol. Evol.">
        <title>Distinct Expression and Methylation Patterns for Genes with Different Fates following a Single Whole-Genome Duplication in Flowering Plants.</title>
        <authorList>
            <person name="Shi T."/>
            <person name="Rahmani R.S."/>
            <person name="Gugger P.F."/>
            <person name="Wang M."/>
            <person name="Li H."/>
            <person name="Zhang Y."/>
            <person name="Li Z."/>
            <person name="Wang Q."/>
            <person name="Van de Peer Y."/>
            <person name="Marchal K."/>
            <person name="Chen J."/>
        </authorList>
    </citation>
    <scope>NUCLEOTIDE SEQUENCE [LARGE SCALE GENOMIC DNA]</scope>
    <source>
        <tissue evidence="2">Leaf</tissue>
    </source>
</reference>
<proteinExistence type="predicted"/>
<keyword evidence="3" id="KW-1185">Reference proteome</keyword>